<gene>
    <name evidence="2" type="ORF">GWI33_006102</name>
</gene>
<dbReference type="Gene3D" id="3.40.525.10">
    <property type="entry name" value="CRAL-TRIO lipid binding domain"/>
    <property type="match status" value="1"/>
</dbReference>
<dbReference type="SUPFAM" id="SSF52087">
    <property type="entry name" value="CRAL/TRIO domain"/>
    <property type="match status" value="1"/>
</dbReference>
<name>A0A834IJ87_RHYFE</name>
<dbReference type="PANTHER" id="PTHR10174">
    <property type="entry name" value="ALPHA-TOCOPHEROL TRANSFER PROTEIN-RELATED"/>
    <property type="match status" value="1"/>
</dbReference>
<dbReference type="Gene3D" id="1.10.8.20">
    <property type="entry name" value="N-terminal domain of phosphatidylinositol transfer protein sec14p"/>
    <property type="match status" value="1"/>
</dbReference>
<dbReference type="SMART" id="SM00516">
    <property type="entry name" value="SEC14"/>
    <property type="match status" value="1"/>
</dbReference>
<reference evidence="2" key="1">
    <citation type="submission" date="2020-08" db="EMBL/GenBank/DDBJ databases">
        <title>Genome sequencing and assembly of the red palm weevil Rhynchophorus ferrugineus.</title>
        <authorList>
            <person name="Dias G.B."/>
            <person name="Bergman C.M."/>
            <person name="Manee M."/>
        </authorList>
    </citation>
    <scope>NUCLEOTIDE SEQUENCE</scope>
    <source>
        <strain evidence="2">AA-2017</strain>
        <tissue evidence="2">Whole larva</tissue>
    </source>
</reference>
<evidence type="ECO:0000313" key="2">
    <source>
        <dbReference type="EMBL" id="KAF7280371.1"/>
    </source>
</evidence>
<dbReference type="InterPro" id="IPR036865">
    <property type="entry name" value="CRAL-TRIO_dom_sf"/>
</dbReference>
<proteinExistence type="predicted"/>
<dbReference type="AlphaFoldDB" id="A0A834IJ87"/>
<keyword evidence="3" id="KW-1185">Reference proteome</keyword>
<dbReference type="PANTHER" id="PTHR10174:SF212">
    <property type="entry name" value="MIP26555P1"/>
    <property type="match status" value="1"/>
</dbReference>
<evidence type="ECO:0000313" key="3">
    <source>
        <dbReference type="Proteomes" id="UP000625711"/>
    </source>
</evidence>
<dbReference type="EMBL" id="JAACXV010000304">
    <property type="protein sequence ID" value="KAF7280371.1"/>
    <property type="molecule type" value="Genomic_DNA"/>
</dbReference>
<dbReference type="InterPro" id="IPR001251">
    <property type="entry name" value="CRAL-TRIO_dom"/>
</dbReference>
<dbReference type="PROSITE" id="PS50191">
    <property type="entry name" value="CRAL_TRIO"/>
    <property type="match status" value="1"/>
</dbReference>
<dbReference type="Proteomes" id="UP000625711">
    <property type="component" value="Unassembled WGS sequence"/>
</dbReference>
<dbReference type="InterPro" id="IPR036273">
    <property type="entry name" value="CRAL/TRIO_N_dom_sf"/>
</dbReference>
<accession>A0A834IJ87</accession>
<organism evidence="2 3">
    <name type="scientific">Rhynchophorus ferrugineus</name>
    <name type="common">Red palm weevil</name>
    <name type="synonym">Curculio ferrugineus</name>
    <dbReference type="NCBI Taxonomy" id="354439"/>
    <lineage>
        <taxon>Eukaryota</taxon>
        <taxon>Metazoa</taxon>
        <taxon>Ecdysozoa</taxon>
        <taxon>Arthropoda</taxon>
        <taxon>Hexapoda</taxon>
        <taxon>Insecta</taxon>
        <taxon>Pterygota</taxon>
        <taxon>Neoptera</taxon>
        <taxon>Endopterygota</taxon>
        <taxon>Coleoptera</taxon>
        <taxon>Polyphaga</taxon>
        <taxon>Cucujiformia</taxon>
        <taxon>Curculionidae</taxon>
        <taxon>Dryophthorinae</taxon>
        <taxon>Rhynchophorus</taxon>
    </lineage>
</organism>
<dbReference type="PRINTS" id="PR00180">
    <property type="entry name" value="CRETINALDHBP"/>
</dbReference>
<dbReference type="OrthoDB" id="75724at2759"/>
<dbReference type="GO" id="GO:1902936">
    <property type="term" value="F:phosphatidylinositol bisphosphate binding"/>
    <property type="evidence" value="ECO:0007669"/>
    <property type="project" value="TreeGrafter"/>
</dbReference>
<dbReference type="SUPFAM" id="SSF46938">
    <property type="entry name" value="CRAL/TRIO N-terminal domain"/>
    <property type="match status" value="1"/>
</dbReference>
<dbReference type="Pfam" id="PF00650">
    <property type="entry name" value="CRAL_TRIO"/>
    <property type="match status" value="1"/>
</dbReference>
<dbReference type="Gene3D" id="1.20.5.1200">
    <property type="entry name" value="Alpha-tocopherol transfer"/>
    <property type="match status" value="1"/>
</dbReference>
<sequence>MEVQPFTLDLSPPNELTKAQAAKELRETPEIVKEALEELRKLLENDDTIYFKNTDEVLIMYLRPVKFYAKSAHTLMKQIAAFKQKHKDLLDNLLPIDEKQAFTEYNIVNVLKDRDHKGRRVLIVKCGGNWDPSKVTTDQIFRMFYLIHEAALLEEETQIKGVVVIMDYDGLGMKQVRALTPAFSMKLLGFIQEAMPLRLKEVHMVKQPFIFKMVWQIFKPFIGEKLKNRIHFHGSDMSSLHKFMEPSHLPKDYGGLLPAIDYSGDDWYPCIESHVEHIKMLNSFGLVKK</sequence>
<comment type="caution">
    <text evidence="2">The sequence shown here is derived from an EMBL/GenBank/DDBJ whole genome shotgun (WGS) entry which is preliminary data.</text>
</comment>
<dbReference type="CDD" id="cd00170">
    <property type="entry name" value="SEC14"/>
    <property type="match status" value="1"/>
</dbReference>
<evidence type="ECO:0000259" key="1">
    <source>
        <dbReference type="PROSITE" id="PS50191"/>
    </source>
</evidence>
<dbReference type="GO" id="GO:0016020">
    <property type="term" value="C:membrane"/>
    <property type="evidence" value="ECO:0007669"/>
    <property type="project" value="TreeGrafter"/>
</dbReference>
<feature type="domain" description="CRAL-TRIO" evidence="1">
    <location>
        <begin position="98"/>
        <end position="261"/>
    </location>
</feature>
<protein>
    <recommendedName>
        <fullName evidence="1">CRAL-TRIO domain-containing protein</fullName>
    </recommendedName>
</protein>